<organism evidence="1 2">
    <name type="scientific">Sphingomonas kyungheensis</name>
    <dbReference type="NCBI Taxonomy" id="1069987"/>
    <lineage>
        <taxon>Bacteria</taxon>
        <taxon>Pseudomonadati</taxon>
        <taxon>Pseudomonadota</taxon>
        <taxon>Alphaproteobacteria</taxon>
        <taxon>Sphingomonadales</taxon>
        <taxon>Sphingomonadaceae</taxon>
        <taxon>Sphingomonas</taxon>
    </lineage>
</organism>
<protein>
    <submittedName>
        <fullName evidence="1">PD-(D/E)XK motif protein</fullName>
    </submittedName>
</protein>
<evidence type="ECO:0000313" key="2">
    <source>
        <dbReference type="Proteomes" id="UP001367771"/>
    </source>
</evidence>
<proteinExistence type="predicted"/>
<gene>
    <name evidence="1" type="ORF">V8201_17790</name>
</gene>
<dbReference type="Pfam" id="PF14390">
    <property type="entry name" value="DUF4420"/>
    <property type="match status" value="1"/>
</dbReference>
<sequence>MTEGVDPWGALSPGSVDARRVDPDGKQDFFWIISGKAEPGLLLRIVPGVVEPKPLPKLRNLELKFQDVAGGRALVLFLKDADQRELFENLCLDIVRAGDPAVDNGDALNRAVRRAMRWHHLLRGGRSDLLSIEEQRGLLGELQFLRRLIDLLGAFPAVEAWKGPSGSSKDFELYRCLVEVKARRGAAKPFVQISSEDQLSDVDGCSLNLVVSAVDAAVKPDGKTLTDYALELEKLFAAAEPEAYRLWEQALIDSGFDFDDDYSDRRWTLGKTTEFEVSGDFPRLTAPLKPGVSGVRYSIALDACAPFQIEPGALDGLITEGQGNGRAE</sequence>
<dbReference type="InterPro" id="IPR025534">
    <property type="entry name" value="DUF4420"/>
</dbReference>
<accession>A0ABU8H7P2</accession>
<keyword evidence="2" id="KW-1185">Reference proteome</keyword>
<dbReference type="RefSeq" id="WP_336546123.1">
    <property type="nucleotide sequence ID" value="NZ_JBBBDM010000016.1"/>
</dbReference>
<dbReference type="Proteomes" id="UP001367771">
    <property type="component" value="Unassembled WGS sequence"/>
</dbReference>
<name>A0ABU8H7P2_9SPHN</name>
<dbReference type="EMBL" id="JBBBDM010000016">
    <property type="protein sequence ID" value="MEI5688948.1"/>
    <property type="molecule type" value="Genomic_DNA"/>
</dbReference>
<evidence type="ECO:0000313" key="1">
    <source>
        <dbReference type="EMBL" id="MEI5688948.1"/>
    </source>
</evidence>
<comment type="caution">
    <text evidence="1">The sequence shown here is derived from an EMBL/GenBank/DDBJ whole genome shotgun (WGS) entry which is preliminary data.</text>
</comment>
<reference evidence="1 2" key="1">
    <citation type="journal article" date="2013" name="Int. J. Syst. Evol. Microbiol.">
        <title>Sphingomonas kyungheensis sp. nov., a bacterium with ginsenoside-converting activity isolated from soil of a ginseng field.</title>
        <authorList>
            <person name="Son H.M."/>
            <person name="Yang J.E."/>
            <person name="Park Y."/>
            <person name="Han C.K."/>
            <person name="Kim S.G."/>
            <person name="Kook M."/>
            <person name="Yi T.H."/>
        </authorList>
    </citation>
    <scope>NUCLEOTIDE SEQUENCE [LARGE SCALE GENOMIC DNA]</scope>
    <source>
        <strain evidence="1 2">LMG 26582</strain>
    </source>
</reference>